<name>A0ACC7P651_9BACL</name>
<dbReference type="EMBL" id="JBJURJ010000018">
    <property type="protein sequence ID" value="MFM9331441.1"/>
    <property type="molecule type" value="Genomic_DNA"/>
</dbReference>
<comment type="caution">
    <text evidence="1">The sequence shown here is derived from an EMBL/GenBank/DDBJ whole genome shotgun (WGS) entry which is preliminary data.</text>
</comment>
<keyword evidence="2" id="KW-1185">Reference proteome</keyword>
<protein>
    <submittedName>
        <fullName evidence="1">Monovalent cation/H(+) antiporter subunit G</fullName>
    </submittedName>
</protein>
<proteinExistence type="predicted"/>
<gene>
    <name evidence="1" type="primary">mnhG</name>
    <name evidence="1" type="ORF">ACI1P1_24400</name>
</gene>
<evidence type="ECO:0000313" key="1">
    <source>
        <dbReference type="EMBL" id="MFM9331441.1"/>
    </source>
</evidence>
<dbReference type="Proteomes" id="UP001631969">
    <property type="component" value="Unassembled WGS sequence"/>
</dbReference>
<reference evidence="1" key="1">
    <citation type="submission" date="2024-12" db="EMBL/GenBank/DDBJ databases">
        <authorList>
            <person name="Wu N."/>
        </authorList>
    </citation>
    <scope>NUCLEOTIDE SEQUENCE</scope>
    <source>
        <strain evidence="1">P15</strain>
    </source>
</reference>
<accession>A0ACC7P651</accession>
<sequence>MNATTIIEIVVSVLVITGTLMSLISSLGILRLPDVYNRAHASTKSATLGILSILLAAFFYFLFTHGVSSIRLLLGIAFVFLTAPVSGHIIIRSAHRSKVPLSDTSVQDDLQEYLDSQEAAEDQDRAEPAGDKKPKPGLGTSEA</sequence>
<evidence type="ECO:0000313" key="2">
    <source>
        <dbReference type="Proteomes" id="UP001631969"/>
    </source>
</evidence>
<organism evidence="1 2">
    <name type="scientific">Paenibacillus mesotrionivorans</name>
    <dbReference type="NCBI Taxonomy" id="3160968"/>
    <lineage>
        <taxon>Bacteria</taxon>
        <taxon>Bacillati</taxon>
        <taxon>Bacillota</taxon>
        <taxon>Bacilli</taxon>
        <taxon>Bacillales</taxon>
        <taxon>Paenibacillaceae</taxon>
        <taxon>Paenibacillus</taxon>
    </lineage>
</organism>